<dbReference type="Pfam" id="PF22014">
    <property type="entry name" value="DUF6932"/>
    <property type="match status" value="1"/>
</dbReference>
<gene>
    <name evidence="1" type="ORF">FVO59_14275</name>
</gene>
<accession>A0A7D8ADL5</accession>
<dbReference type="Proteomes" id="UP000515708">
    <property type="component" value="Chromosome"/>
</dbReference>
<reference evidence="1 2" key="1">
    <citation type="journal article" date="2020" name="Front. Microbiol.">
        <title>Design of Bacterial Strain-Specific qPCR Assays Using NGS Data and Publicly Available Resources and Its Application to Track Biocontrol Strains.</title>
        <authorList>
            <person name="Hernandez I."/>
            <person name="Sant C."/>
            <person name="Martinez R."/>
            <person name="Fernandez C."/>
        </authorList>
    </citation>
    <scope>NUCLEOTIDE SEQUENCE [LARGE SCALE GENOMIC DNA]</scope>
    <source>
        <strain evidence="1 2">B24</strain>
    </source>
</reference>
<protein>
    <submittedName>
        <fullName evidence="1">Uncharacterized protein</fullName>
    </submittedName>
</protein>
<evidence type="ECO:0000313" key="2">
    <source>
        <dbReference type="Proteomes" id="UP000515708"/>
    </source>
</evidence>
<sequence>MIPAFEDGAWYLPQGLHAATLDEIEERFVVAAPFSDRRRVVFDAFRLWHGIITSVIPDARFWVDGGFVTHKPWAAPSDVDVTVMLRPDDLNNLTEEQQQRLDPMFTKNGPPRQQPMSGLVDAFICLRGNVDNTLYWREHWSTVLDQNRDKVTGTRKGFLEVKP</sequence>
<organism evidence="1 2">
    <name type="scientific">Microbacterium esteraromaticum</name>
    <dbReference type="NCBI Taxonomy" id="57043"/>
    <lineage>
        <taxon>Bacteria</taxon>
        <taxon>Bacillati</taxon>
        <taxon>Actinomycetota</taxon>
        <taxon>Actinomycetes</taxon>
        <taxon>Micrococcales</taxon>
        <taxon>Microbacteriaceae</taxon>
        <taxon>Microbacterium</taxon>
    </lineage>
</organism>
<dbReference type="RefSeq" id="WP_182253238.1">
    <property type="nucleotide sequence ID" value="NZ_CP043732.1"/>
</dbReference>
<proteinExistence type="predicted"/>
<name>A0A7D8ADL5_9MICO</name>
<evidence type="ECO:0000313" key="1">
    <source>
        <dbReference type="EMBL" id="QMU98221.1"/>
    </source>
</evidence>
<dbReference type="AlphaFoldDB" id="A0A7D8ADL5"/>
<dbReference type="InterPro" id="IPR053860">
    <property type="entry name" value="DUF6932"/>
</dbReference>
<dbReference type="EMBL" id="CP043732">
    <property type="protein sequence ID" value="QMU98221.1"/>
    <property type="molecule type" value="Genomic_DNA"/>
</dbReference>